<evidence type="ECO:0000313" key="4">
    <source>
        <dbReference type="EMBL" id="RFF29955.1"/>
    </source>
</evidence>
<dbReference type="InterPro" id="IPR020084">
    <property type="entry name" value="NUDIX_hydrolase_CS"/>
</dbReference>
<dbReference type="EMBL" id="QUZK01000041">
    <property type="protein sequence ID" value="RFF29955.1"/>
    <property type="molecule type" value="Genomic_DNA"/>
</dbReference>
<evidence type="ECO:0000313" key="5">
    <source>
        <dbReference type="Proteomes" id="UP000260351"/>
    </source>
</evidence>
<proteinExistence type="predicted"/>
<dbReference type="CDD" id="cd04670">
    <property type="entry name" value="NUDIX_ASFGF2_Nudt6"/>
    <property type="match status" value="1"/>
</dbReference>
<evidence type="ECO:0000256" key="1">
    <source>
        <dbReference type="ARBA" id="ARBA00001946"/>
    </source>
</evidence>
<comment type="cofactor">
    <cofactor evidence="1">
        <name>Mg(2+)</name>
        <dbReference type="ChEBI" id="CHEBI:18420"/>
    </cofactor>
</comment>
<dbReference type="SUPFAM" id="SSF55811">
    <property type="entry name" value="Nudix"/>
    <property type="match status" value="1"/>
</dbReference>
<keyword evidence="2" id="KW-0378">Hydrolase</keyword>
<evidence type="ECO:0000256" key="2">
    <source>
        <dbReference type="ARBA" id="ARBA00022801"/>
    </source>
</evidence>
<dbReference type="InterPro" id="IPR000086">
    <property type="entry name" value="NUDIX_hydrolase_dom"/>
</dbReference>
<dbReference type="Gene3D" id="3.90.79.10">
    <property type="entry name" value="Nucleoside Triphosphate Pyrophosphohydrolase"/>
    <property type="match status" value="1"/>
</dbReference>
<dbReference type="GO" id="GO:0047631">
    <property type="term" value="F:ADP-ribose diphosphatase activity"/>
    <property type="evidence" value="ECO:0007669"/>
    <property type="project" value="TreeGrafter"/>
</dbReference>
<dbReference type="Gene3D" id="3.40.630.30">
    <property type="match status" value="1"/>
</dbReference>
<dbReference type="AlphaFoldDB" id="A0A3E1K7E0"/>
<keyword evidence="5" id="KW-1185">Reference proteome</keyword>
<dbReference type="InterPro" id="IPR003293">
    <property type="entry name" value="Nudix_hydrolase6-like"/>
</dbReference>
<gene>
    <name evidence="4" type="ORF">DZC52_11025</name>
</gene>
<dbReference type="Pfam" id="PF00293">
    <property type="entry name" value="NUDIX"/>
    <property type="match status" value="1"/>
</dbReference>
<dbReference type="OrthoDB" id="9787476at2"/>
<dbReference type="GO" id="GO:0035529">
    <property type="term" value="F:NADH pyrophosphatase activity"/>
    <property type="evidence" value="ECO:0007669"/>
    <property type="project" value="TreeGrafter"/>
</dbReference>
<accession>A0A3E1K7E0</accession>
<dbReference type="GO" id="GO:0051287">
    <property type="term" value="F:NAD binding"/>
    <property type="evidence" value="ECO:0007669"/>
    <property type="project" value="TreeGrafter"/>
</dbReference>
<reference evidence="4 5" key="1">
    <citation type="submission" date="2018-08" db="EMBL/GenBank/DDBJ databases">
        <title>Wenzhouxiangella salilacus sp. nov., a novel bacterium isolated from a saline lake in Xinjiang Province, China.</title>
        <authorList>
            <person name="Han S."/>
        </authorList>
    </citation>
    <scope>NUCLEOTIDE SEQUENCE [LARGE SCALE GENOMIC DNA]</scope>
    <source>
        <strain evidence="4 5">XDB06</strain>
    </source>
</reference>
<sequence>MLQALKNRYGGVFVPGKELPAGRDEFRDAMAAALAAWSREGLKLAWLEIPARRGELLPDALDLGFKLHHGRDETLMLVRRLVDGAYIPDACTHSIGAGGLVLSEDRQILVVLEKRDRIDRPEHLKLPGGMLERGEHLADGAIREVFEETGIRTEFRGLVGMRHHHRGQFGASNIYAVCRLSPLNFDIHLDGDELEKALWMPVDEYLAREATSPFNRRVVQAALATAPLPDETLEAYMDAPDSYEVFMADATAGMSTHEQER</sequence>
<feature type="domain" description="Nudix hydrolase" evidence="3">
    <location>
        <begin position="92"/>
        <end position="224"/>
    </location>
</feature>
<dbReference type="Pfam" id="PF18290">
    <property type="entry name" value="Nudix_hydro"/>
    <property type="match status" value="1"/>
</dbReference>
<dbReference type="PRINTS" id="PR01356">
    <property type="entry name" value="GFGPROTEIN"/>
</dbReference>
<dbReference type="PROSITE" id="PS00893">
    <property type="entry name" value="NUDIX_BOX"/>
    <property type="match status" value="1"/>
</dbReference>
<dbReference type="RefSeq" id="WP_116651189.1">
    <property type="nucleotide sequence ID" value="NZ_QUZK01000041.1"/>
</dbReference>
<comment type="caution">
    <text evidence="4">The sequence shown here is derived from an EMBL/GenBank/DDBJ whole genome shotgun (WGS) entry which is preliminary data.</text>
</comment>
<organism evidence="4 5">
    <name type="scientific">Wenzhouxiangella sediminis</name>
    <dbReference type="NCBI Taxonomy" id="1792836"/>
    <lineage>
        <taxon>Bacteria</taxon>
        <taxon>Pseudomonadati</taxon>
        <taxon>Pseudomonadota</taxon>
        <taxon>Gammaproteobacteria</taxon>
        <taxon>Chromatiales</taxon>
        <taxon>Wenzhouxiangellaceae</taxon>
        <taxon>Wenzhouxiangella</taxon>
    </lineage>
</organism>
<dbReference type="PANTHER" id="PTHR13994">
    <property type="entry name" value="NUDIX HYDROLASE RELATED"/>
    <property type="match status" value="1"/>
</dbReference>
<evidence type="ECO:0000259" key="3">
    <source>
        <dbReference type="PROSITE" id="PS51462"/>
    </source>
</evidence>
<protein>
    <submittedName>
        <fullName evidence="4">NUDIX domain-containing protein</fullName>
    </submittedName>
</protein>
<dbReference type="Proteomes" id="UP000260351">
    <property type="component" value="Unassembled WGS sequence"/>
</dbReference>
<dbReference type="PROSITE" id="PS51462">
    <property type="entry name" value="NUDIX"/>
    <property type="match status" value="1"/>
</dbReference>
<dbReference type="InterPro" id="IPR015797">
    <property type="entry name" value="NUDIX_hydrolase-like_dom_sf"/>
</dbReference>
<dbReference type="PANTHER" id="PTHR13994:SF13">
    <property type="entry name" value="FI03680P"/>
    <property type="match status" value="1"/>
</dbReference>
<name>A0A3E1K7E0_9GAMM</name>
<dbReference type="InterPro" id="IPR040618">
    <property type="entry name" value="Pre-Nudix"/>
</dbReference>